<dbReference type="GO" id="GO:0005524">
    <property type="term" value="F:ATP binding"/>
    <property type="evidence" value="ECO:0007669"/>
    <property type="project" value="UniProtKB-KW"/>
</dbReference>
<feature type="modified residue" description="4-aspartylphosphate" evidence="17">
    <location>
        <position position="53"/>
    </location>
</feature>
<keyword evidence="3" id="KW-0963">Cytoplasm</keyword>
<proteinExistence type="predicted"/>
<evidence type="ECO:0000259" key="19">
    <source>
        <dbReference type="PROSITE" id="PS50110"/>
    </source>
</evidence>
<dbReference type="GO" id="GO:0000160">
    <property type="term" value="P:phosphorelay signal transduction system"/>
    <property type="evidence" value="ECO:0007669"/>
    <property type="project" value="UniProtKB-KW"/>
</dbReference>
<dbReference type="InterPro" id="IPR058031">
    <property type="entry name" value="AAA_lid_NorR"/>
</dbReference>
<dbReference type="Gene3D" id="3.40.50.2300">
    <property type="match status" value="1"/>
</dbReference>
<evidence type="ECO:0000259" key="18">
    <source>
        <dbReference type="PROSITE" id="PS50045"/>
    </source>
</evidence>
<evidence type="ECO:0000256" key="10">
    <source>
        <dbReference type="ARBA" id="ARBA00023125"/>
    </source>
</evidence>
<comment type="function">
    <text evidence="16">Member of the two-component regulatory system NtrB/NtrC, which controls expression of the nitrogen-regulated (ntr) genes in response to nitrogen limitation. Phosphorylated NtrC binds directly to DNA and stimulates the formation of open promoter-sigma54-RNA polymerase complexes.</text>
</comment>
<dbReference type="InterPro" id="IPR001789">
    <property type="entry name" value="Sig_transdc_resp-reg_receiver"/>
</dbReference>
<keyword evidence="13" id="KW-0535">Nitrogen fixation</keyword>
<dbReference type="SUPFAM" id="SSF52540">
    <property type="entry name" value="P-loop containing nucleoside triphosphate hydrolases"/>
    <property type="match status" value="1"/>
</dbReference>
<dbReference type="InterPro" id="IPR002197">
    <property type="entry name" value="HTH_Fis"/>
</dbReference>
<dbReference type="PANTHER" id="PTHR32071">
    <property type="entry name" value="TRANSCRIPTIONAL REGULATORY PROTEIN"/>
    <property type="match status" value="1"/>
</dbReference>
<protein>
    <recommendedName>
        <fullName evidence="2">DNA-binding transcriptional regulator NtrC</fullName>
    </recommendedName>
    <alternativeName>
        <fullName evidence="14">Nitrogen regulation protein NR(I)</fullName>
    </alternativeName>
    <alternativeName>
        <fullName evidence="15">Nitrogen regulator I</fullName>
    </alternativeName>
</protein>
<dbReference type="InterPro" id="IPR003593">
    <property type="entry name" value="AAA+_ATPase"/>
</dbReference>
<evidence type="ECO:0000256" key="4">
    <source>
        <dbReference type="ARBA" id="ARBA00022491"/>
    </source>
</evidence>
<dbReference type="InterPro" id="IPR025662">
    <property type="entry name" value="Sigma_54_int_dom_ATP-bd_1"/>
</dbReference>
<dbReference type="PROSITE" id="PS50045">
    <property type="entry name" value="SIGMA54_INTERACT_4"/>
    <property type="match status" value="1"/>
</dbReference>
<comment type="subcellular location">
    <subcellularLocation>
        <location evidence="1">Cytoplasm</location>
    </subcellularLocation>
</comment>
<evidence type="ECO:0000313" key="20">
    <source>
        <dbReference type="EMBL" id="PWJ15875.1"/>
    </source>
</evidence>
<evidence type="ECO:0000313" key="22">
    <source>
        <dbReference type="Proteomes" id="UP000245839"/>
    </source>
</evidence>
<dbReference type="Gene3D" id="1.10.10.60">
    <property type="entry name" value="Homeodomain-like"/>
    <property type="match status" value="1"/>
</dbReference>
<feature type="domain" description="Response regulatory" evidence="19">
    <location>
        <begin position="4"/>
        <end position="118"/>
    </location>
</feature>
<evidence type="ECO:0000256" key="1">
    <source>
        <dbReference type="ARBA" id="ARBA00004496"/>
    </source>
</evidence>
<evidence type="ECO:0000256" key="8">
    <source>
        <dbReference type="ARBA" id="ARBA00023012"/>
    </source>
</evidence>
<dbReference type="Gene3D" id="1.10.8.60">
    <property type="match status" value="1"/>
</dbReference>
<evidence type="ECO:0000256" key="13">
    <source>
        <dbReference type="ARBA" id="ARBA00023231"/>
    </source>
</evidence>
<keyword evidence="4" id="KW-0678">Repressor</keyword>
<dbReference type="GO" id="GO:0005737">
    <property type="term" value="C:cytoplasm"/>
    <property type="evidence" value="ECO:0007669"/>
    <property type="project" value="UniProtKB-SubCell"/>
</dbReference>
<evidence type="ECO:0000256" key="6">
    <source>
        <dbReference type="ARBA" id="ARBA00022741"/>
    </source>
</evidence>
<dbReference type="PRINTS" id="PR01590">
    <property type="entry name" value="HTHFIS"/>
</dbReference>
<evidence type="ECO:0000256" key="7">
    <source>
        <dbReference type="ARBA" id="ARBA00022840"/>
    </source>
</evidence>
<keyword evidence="10" id="KW-0238">DNA-binding</keyword>
<dbReference type="PROSITE" id="PS00675">
    <property type="entry name" value="SIGMA54_INTERACT_1"/>
    <property type="match status" value="1"/>
</dbReference>
<dbReference type="GO" id="GO:0043565">
    <property type="term" value="F:sequence-specific DNA binding"/>
    <property type="evidence" value="ECO:0007669"/>
    <property type="project" value="InterPro"/>
</dbReference>
<organism evidence="21 23">
    <name type="scientific">Jannaschia seohaensis</name>
    <dbReference type="NCBI Taxonomy" id="475081"/>
    <lineage>
        <taxon>Bacteria</taxon>
        <taxon>Pseudomonadati</taxon>
        <taxon>Pseudomonadota</taxon>
        <taxon>Alphaproteobacteria</taxon>
        <taxon>Rhodobacterales</taxon>
        <taxon>Roseobacteraceae</taxon>
        <taxon>Jannaschia</taxon>
    </lineage>
</organism>
<sequence>MDGTILVADDDRTIRTVLTQALTRAGCKVHATSSLMTLMRWVDEGKGDLVISDVIMPDGNGLDMLPKIGKARPGLPVIVISAQNTIMTAIQATEADAYDYLPKPFDLPDLMKRASRALDRKAAPAAPAPDQDLDRANEELPMIGRTPAMQALYRLVARVMNTNLPVLITGESGTGKSLIARAIHDLSDRRTLPFVTATGTDLMGADGPADLVGRAKGGSILFDEVGDFDAEAQARVVRMLDALGGSGPRVMATSQTDLEARLDDGFRSDLYYRLSGAQIDVPALRERVDDIPLLANHFLGRAEREGGNLRHFSTEAMSLIRSHPWPGNVRQLENIVRRLVATSPAEEITRAEVEGVTGNAPTAAGPRAALSGDNLSEAVEKHLKRYFDLHGGELPAPGLYQRVLRDVEAPLIEIALDATGGNQAKCADLLGINRNTLRKKITDLDILVTRRRKLM</sequence>
<evidence type="ECO:0000256" key="11">
    <source>
        <dbReference type="ARBA" id="ARBA00023159"/>
    </source>
</evidence>
<dbReference type="InterPro" id="IPR027417">
    <property type="entry name" value="P-loop_NTPase"/>
</dbReference>
<feature type="domain" description="Sigma-54 factor interaction" evidence="18">
    <location>
        <begin position="142"/>
        <end position="341"/>
    </location>
</feature>
<evidence type="ECO:0000256" key="9">
    <source>
        <dbReference type="ARBA" id="ARBA00023015"/>
    </source>
</evidence>
<evidence type="ECO:0000256" key="12">
    <source>
        <dbReference type="ARBA" id="ARBA00023163"/>
    </source>
</evidence>
<dbReference type="SUPFAM" id="SSF52172">
    <property type="entry name" value="CheY-like"/>
    <property type="match status" value="1"/>
</dbReference>
<keyword evidence="7" id="KW-0067">ATP-binding</keyword>
<reference evidence="20 22" key="2">
    <citation type="submission" date="2018-03" db="EMBL/GenBank/DDBJ databases">
        <title>Genomic Encyclopedia of Archaeal and Bacterial Type Strains, Phase II (KMG-II): from individual species to whole genera.</title>
        <authorList>
            <person name="Goeker M."/>
        </authorList>
    </citation>
    <scope>NUCLEOTIDE SEQUENCE [LARGE SCALE GENOMIC DNA]</scope>
    <source>
        <strain evidence="20 22">DSM 25227</strain>
    </source>
</reference>
<name>A0A2Y9AZ61_9RHOB</name>
<dbReference type="Gene3D" id="3.40.50.300">
    <property type="entry name" value="P-loop containing nucleotide triphosphate hydrolases"/>
    <property type="match status" value="1"/>
</dbReference>
<dbReference type="GO" id="GO:0006355">
    <property type="term" value="P:regulation of DNA-templated transcription"/>
    <property type="evidence" value="ECO:0007669"/>
    <property type="project" value="InterPro"/>
</dbReference>
<evidence type="ECO:0000256" key="3">
    <source>
        <dbReference type="ARBA" id="ARBA00022490"/>
    </source>
</evidence>
<gene>
    <name evidence="20" type="ORF">BCF38_11095</name>
    <name evidence="21" type="ORF">SAMN05421539_11095</name>
</gene>
<evidence type="ECO:0000313" key="23">
    <source>
        <dbReference type="Proteomes" id="UP000251571"/>
    </source>
</evidence>
<dbReference type="CDD" id="cd00009">
    <property type="entry name" value="AAA"/>
    <property type="match status" value="1"/>
</dbReference>
<dbReference type="EMBL" id="UETC01000010">
    <property type="protein sequence ID" value="SSA49580.1"/>
    <property type="molecule type" value="Genomic_DNA"/>
</dbReference>
<dbReference type="SMART" id="SM00448">
    <property type="entry name" value="REC"/>
    <property type="match status" value="1"/>
</dbReference>
<evidence type="ECO:0000256" key="17">
    <source>
        <dbReference type="PROSITE-ProRule" id="PRU00169"/>
    </source>
</evidence>
<dbReference type="Proteomes" id="UP000245839">
    <property type="component" value="Unassembled WGS sequence"/>
</dbReference>
<evidence type="ECO:0000313" key="21">
    <source>
        <dbReference type="EMBL" id="SSA49580.1"/>
    </source>
</evidence>
<dbReference type="AlphaFoldDB" id="A0A2Y9AZ61"/>
<evidence type="ECO:0000256" key="15">
    <source>
        <dbReference type="ARBA" id="ARBA00031910"/>
    </source>
</evidence>
<dbReference type="InterPro" id="IPR009057">
    <property type="entry name" value="Homeodomain-like_sf"/>
</dbReference>
<keyword evidence="12" id="KW-0804">Transcription</keyword>
<dbReference type="PANTHER" id="PTHR32071:SF95">
    <property type="entry name" value="DNA-BINDING TRANSCRIPTIONAL REGULATOR NTRC"/>
    <property type="match status" value="1"/>
</dbReference>
<keyword evidence="9" id="KW-0805">Transcription regulation</keyword>
<keyword evidence="22" id="KW-1185">Reference proteome</keyword>
<dbReference type="InterPro" id="IPR011006">
    <property type="entry name" value="CheY-like_superfamily"/>
</dbReference>
<keyword evidence="8" id="KW-0902">Two-component regulatory system</keyword>
<accession>A0A2Y9AZ61</accession>
<dbReference type="RefSeq" id="WP_109565562.1">
    <property type="nucleotide sequence ID" value="NZ_QGDJ01000010.1"/>
</dbReference>
<dbReference type="InterPro" id="IPR002078">
    <property type="entry name" value="Sigma_54_int"/>
</dbReference>
<dbReference type="SUPFAM" id="SSF46689">
    <property type="entry name" value="Homeodomain-like"/>
    <property type="match status" value="1"/>
</dbReference>
<dbReference type="EMBL" id="QGDJ01000010">
    <property type="protein sequence ID" value="PWJ15875.1"/>
    <property type="molecule type" value="Genomic_DNA"/>
</dbReference>
<evidence type="ECO:0000256" key="5">
    <source>
        <dbReference type="ARBA" id="ARBA00022553"/>
    </source>
</evidence>
<reference evidence="21 23" key="1">
    <citation type="submission" date="2016-10" db="EMBL/GenBank/DDBJ databases">
        <authorList>
            <person name="Cai Z."/>
        </authorList>
    </citation>
    <scope>NUCLEOTIDE SEQUENCE [LARGE SCALE GENOMIC DNA]</scope>
    <source>
        <strain evidence="21 23">DSM 25227</strain>
    </source>
</reference>
<dbReference type="Pfam" id="PF02954">
    <property type="entry name" value="HTH_8"/>
    <property type="match status" value="1"/>
</dbReference>
<dbReference type="PROSITE" id="PS50110">
    <property type="entry name" value="RESPONSE_REGULATORY"/>
    <property type="match status" value="1"/>
</dbReference>
<dbReference type="OrthoDB" id="9802388at2"/>
<dbReference type="Pfam" id="PF00072">
    <property type="entry name" value="Response_reg"/>
    <property type="match status" value="1"/>
</dbReference>
<dbReference type="SMART" id="SM00382">
    <property type="entry name" value="AAA"/>
    <property type="match status" value="1"/>
</dbReference>
<keyword evidence="11" id="KW-0010">Activator</keyword>
<evidence type="ECO:0000256" key="14">
    <source>
        <dbReference type="ARBA" id="ARBA00029881"/>
    </source>
</evidence>
<evidence type="ECO:0000256" key="16">
    <source>
        <dbReference type="ARBA" id="ARBA00043886"/>
    </source>
</evidence>
<dbReference type="Pfam" id="PF25601">
    <property type="entry name" value="AAA_lid_14"/>
    <property type="match status" value="1"/>
</dbReference>
<keyword evidence="5 17" id="KW-0597">Phosphoprotein</keyword>
<keyword evidence="6" id="KW-0547">Nucleotide-binding</keyword>
<dbReference type="PROSITE" id="PS00688">
    <property type="entry name" value="SIGMA54_INTERACT_3"/>
    <property type="match status" value="1"/>
</dbReference>
<evidence type="ECO:0000256" key="2">
    <source>
        <dbReference type="ARBA" id="ARBA00019059"/>
    </source>
</evidence>
<dbReference type="Proteomes" id="UP000251571">
    <property type="component" value="Unassembled WGS sequence"/>
</dbReference>
<dbReference type="InterPro" id="IPR025944">
    <property type="entry name" value="Sigma_54_int_dom_CS"/>
</dbReference>
<dbReference type="Pfam" id="PF14532">
    <property type="entry name" value="Sigma54_activ_2"/>
    <property type="match status" value="1"/>
</dbReference>